<dbReference type="AlphaFoldDB" id="A0A5C5Z3R1"/>
<keyword evidence="1" id="KW-0812">Transmembrane</keyword>
<feature type="transmembrane region" description="Helical" evidence="1">
    <location>
        <begin position="12"/>
        <end position="31"/>
    </location>
</feature>
<proteinExistence type="predicted"/>
<keyword evidence="1" id="KW-0472">Membrane</keyword>
<name>A0A5C5Z3R1_9BACT</name>
<evidence type="ECO:0000256" key="1">
    <source>
        <dbReference type="SAM" id="Phobius"/>
    </source>
</evidence>
<dbReference type="EMBL" id="SJPJ01000001">
    <property type="protein sequence ID" value="TWT81183.1"/>
    <property type="molecule type" value="Genomic_DNA"/>
</dbReference>
<protein>
    <submittedName>
        <fullName evidence="2">Uncharacterized protein</fullName>
    </submittedName>
</protein>
<gene>
    <name evidence="2" type="ORF">CA13_26310</name>
</gene>
<evidence type="ECO:0000313" key="2">
    <source>
        <dbReference type="EMBL" id="TWT81183.1"/>
    </source>
</evidence>
<comment type="caution">
    <text evidence="2">The sequence shown here is derived from an EMBL/GenBank/DDBJ whole genome shotgun (WGS) entry which is preliminary data.</text>
</comment>
<accession>A0A5C5Z3R1</accession>
<reference evidence="2 3" key="1">
    <citation type="submission" date="2019-02" db="EMBL/GenBank/DDBJ databases">
        <title>Deep-cultivation of Planctomycetes and their phenomic and genomic characterization uncovers novel biology.</title>
        <authorList>
            <person name="Wiegand S."/>
            <person name="Jogler M."/>
            <person name="Boedeker C."/>
            <person name="Pinto D."/>
            <person name="Vollmers J."/>
            <person name="Rivas-Marin E."/>
            <person name="Kohn T."/>
            <person name="Peeters S.H."/>
            <person name="Heuer A."/>
            <person name="Rast P."/>
            <person name="Oberbeckmann S."/>
            <person name="Bunk B."/>
            <person name="Jeske O."/>
            <person name="Meyerdierks A."/>
            <person name="Storesund J.E."/>
            <person name="Kallscheuer N."/>
            <person name="Luecker S."/>
            <person name="Lage O.M."/>
            <person name="Pohl T."/>
            <person name="Merkel B.J."/>
            <person name="Hornburger P."/>
            <person name="Mueller R.-W."/>
            <person name="Bruemmer F."/>
            <person name="Labrenz M."/>
            <person name="Spormann A.M."/>
            <person name="Op Den Camp H."/>
            <person name="Overmann J."/>
            <person name="Amann R."/>
            <person name="Jetten M.S.M."/>
            <person name="Mascher T."/>
            <person name="Medema M.H."/>
            <person name="Devos D.P."/>
            <person name="Kaster A.-K."/>
            <person name="Ovreas L."/>
            <person name="Rohde M."/>
            <person name="Galperin M.Y."/>
            <person name="Jogler C."/>
        </authorList>
    </citation>
    <scope>NUCLEOTIDE SEQUENCE [LARGE SCALE GENOMIC DNA]</scope>
    <source>
        <strain evidence="2 3">CA13</strain>
    </source>
</reference>
<sequence>MAEHDASFHLAYAINKVALELLTLAFHFCFFRF</sequence>
<organism evidence="2 3">
    <name type="scientific">Novipirellula herctigrandis</name>
    <dbReference type="NCBI Taxonomy" id="2527986"/>
    <lineage>
        <taxon>Bacteria</taxon>
        <taxon>Pseudomonadati</taxon>
        <taxon>Planctomycetota</taxon>
        <taxon>Planctomycetia</taxon>
        <taxon>Pirellulales</taxon>
        <taxon>Pirellulaceae</taxon>
        <taxon>Novipirellula</taxon>
    </lineage>
</organism>
<evidence type="ECO:0000313" key="3">
    <source>
        <dbReference type="Proteomes" id="UP000315010"/>
    </source>
</evidence>
<keyword evidence="1" id="KW-1133">Transmembrane helix</keyword>
<dbReference type="Proteomes" id="UP000315010">
    <property type="component" value="Unassembled WGS sequence"/>
</dbReference>
<keyword evidence="3" id="KW-1185">Reference proteome</keyword>